<dbReference type="InterPro" id="IPR005814">
    <property type="entry name" value="Aminotrans_3"/>
</dbReference>
<dbReference type="AlphaFoldDB" id="A0A8J2UAF8"/>
<dbReference type="SUPFAM" id="SSF53383">
    <property type="entry name" value="PLP-dependent transferases"/>
    <property type="match status" value="1"/>
</dbReference>
<dbReference type="GO" id="GO:0008483">
    <property type="term" value="F:transaminase activity"/>
    <property type="evidence" value="ECO:0007669"/>
    <property type="project" value="InterPro"/>
</dbReference>
<keyword evidence="5" id="KW-1185">Reference proteome</keyword>
<protein>
    <submittedName>
        <fullName evidence="4">Glutamate-1-semialdehyde 2,1-aminomutase</fullName>
    </submittedName>
</protein>
<dbReference type="InterPro" id="IPR015422">
    <property type="entry name" value="PyrdxlP-dep_Trfase_small"/>
</dbReference>
<dbReference type="Proteomes" id="UP000607559">
    <property type="component" value="Unassembled WGS sequence"/>
</dbReference>
<evidence type="ECO:0000256" key="2">
    <source>
        <dbReference type="ARBA" id="ARBA00022898"/>
    </source>
</evidence>
<accession>A0A8J2UAF8</accession>
<dbReference type="RefSeq" id="WP_188929554.1">
    <property type="nucleotide sequence ID" value="NZ_BMJC01000001.1"/>
</dbReference>
<reference evidence="4" key="2">
    <citation type="submission" date="2020-09" db="EMBL/GenBank/DDBJ databases">
        <authorList>
            <person name="Sun Q."/>
            <person name="Zhou Y."/>
        </authorList>
    </citation>
    <scope>NUCLEOTIDE SEQUENCE</scope>
    <source>
        <strain evidence="4">CGMCC 1.15448</strain>
    </source>
</reference>
<comment type="caution">
    <text evidence="4">The sequence shown here is derived from an EMBL/GenBank/DDBJ whole genome shotgun (WGS) entry which is preliminary data.</text>
</comment>
<dbReference type="InterPro" id="IPR015421">
    <property type="entry name" value="PyrdxlP-dep_Trfase_major"/>
</dbReference>
<organism evidence="4 5">
    <name type="scientific">Puia dinghuensis</name>
    <dbReference type="NCBI Taxonomy" id="1792502"/>
    <lineage>
        <taxon>Bacteria</taxon>
        <taxon>Pseudomonadati</taxon>
        <taxon>Bacteroidota</taxon>
        <taxon>Chitinophagia</taxon>
        <taxon>Chitinophagales</taxon>
        <taxon>Chitinophagaceae</taxon>
        <taxon>Puia</taxon>
    </lineage>
</organism>
<dbReference type="PANTHER" id="PTHR43713">
    <property type="entry name" value="GLUTAMATE-1-SEMIALDEHYDE 2,1-AMINOMUTASE"/>
    <property type="match status" value="1"/>
</dbReference>
<keyword evidence="2 3" id="KW-0663">Pyridoxal phosphate</keyword>
<dbReference type="EMBL" id="BMJC01000001">
    <property type="protein sequence ID" value="GGA90484.1"/>
    <property type="molecule type" value="Genomic_DNA"/>
</dbReference>
<name>A0A8J2UAF8_9BACT</name>
<dbReference type="InterPro" id="IPR015424">
    <property type="entry name" value="PyrdxlP-dep_Trfase"/>
</dbReference>
<reference evidence="4" key="1">
    <citation type="journal article" date="2014" name="Int. J. Syst. Evol. Microbiol.">
        <title>Complete genome sequence of Corynebacterium casei LMG S-19264T (=DSM 44701T), isolated from a smear-ripened cheese.</title>
        <authorList>
            <consortium name="US DOE Joint Genome Institute (JGI-PGF)"/>
            <person name="Walter F."/>
            <person name="Albersmeier A."/>
            <person name="Kalinowski J."/>
            <person name="Ruckert C."/>
        </authorList>
    </citation>
    <scope>NUCLEOTIDE SEQUENCE</scope>
    <source>
        <strain evidence="4">CGMCC 1.15448</strain>
    </source>
</reference>
<comment type="cofactor">
    <cofactor evidence="1">
        <name>pyridoxal 5'-phosphate</name>
        <dbReference type="ChEBI" id="CHEBI:597326"/>
    </cofactor>
</comment>
<evidence type="ECO:0000256" key="1">
    <source>
        <dbReference type="ARBA" id="ARBA00001933"/>
    </source>
</evidence>
<proteinExistence type="inferred from homology"/>
<dbReference type="Gene3D" id="3.90.1150.10">
    <property type="entry name" value="Aspartate Aminotransferase, domain 1"/>
    <property type="match status" value="1"/>
</dbReference>
<dbReference type="Pfam" id="PF00202">
    <property type="entry name" value="Aminotran_3"/>
    <property type="match status" value="1"/>
</dbReference>
<dbReference type="GO" id="GO:0030170">
    <property type="term" value="F:pyridoxal phosphate binding"/>
    <property type="evidence" value="ECO:0007669"/>
    <property type="project" value="InterPro"/>
</dbReference>
<evidence type="ECO:0000256" key="3">
    <source>
        <dbReference type="RuleBase" id="RU003560"/>
    </source>
</evidence>
<comment type="similarity">
    <text evidence="3">Belongs to the class-III pyridoxal-phosphate-dependent aminotransferase family.</text>
</comment>
<gene>
    <name evidence="4" type="primary">hemL</name>
    <name evidence="4" type="ORF">GCM10011511_12160</name>
</gene>
<evidence type="ECO:0000313" key="5">
    <source>
        <dbReference type="Proteomes" id="UP000607559"/>
    </source>
</evidence>
<evidence type="ECO:0000313" key="4">
    <source>
        <dbReference type="EMBL" id="GGA90484.1"/>
    </source>
</evidence>
<sequence>MPNKVAFNEDYPVTTQSEALYQRAQPIMTPVTQTMAKGPGQYVDGVAPKYVKRGKGSHVWDVDGNEFIDYNAAIGPLSLGYAYPRVDEAIAAQLKDGITFSMMHELEVVLAELVHQVIPNAESIRISKTGCDVTSAAVRVARAYTGRNKVLCCGYHGWHDWYIGVTSRSAGIPDAVKDLSGTFEYNDIDSVRDALDSDTACVILEPFIFEAPKNNFLHELKALCAANGTLLIFDEMWTGFRIAVGGAQEYFGVVPDLACYSKACANGMPISLLTGRRQIMELFKGDVFFYTTFGGEALSLAAAVATIHELIEKNVPAHLAAQGKKLKDGYNALAKELGIDGYTRCTGYECRSLVSFDATAGNPLELKSYVQQEMIKRGILWSGFHNMMFSHTDADVEYTLKAYREVLGLLKEAVAAGDVAARLKGKPVEAVFRKISNFNMKPVKAK</sequence>
<dbReference type="PANTHER" id="PTHR43713:SF3">
    <property type="entry name" value="GLUTAMATE-1-SEMIALDEHYDE 2,1-AMINOMUTASE 1, CHLOROPLASTIC-RELATED"/>
    <property type="match status" value="1"/>
</dbReference>
<dbReference type="Gene3D" id="3.40.640.10">
    <property type="entry name" value="Type I PLP-dependent aspartate aminotransferase-like (Major domain)"/>
    <property type="match status" value="1"/>
</dbReference>